<keyword evidence="16" id="KW-0325">Glycoprotein</keyword>
<dbReference type="RefSeq" id="XP_017033438.1">
    <property type="nucleotide sequence ID" value="XM_017177949.3"/>
</dbReference>
<evidence type="ECO:0000256" key="5">
    <source>
        <dbReference type="ARBA" id="ARBA00010271"/>
    </source>
</evidence>
<evidence type="ECO:0000256" key="17">
    <source>
        <dbReference type="ARBA" id="ARBA00023211"/>
    </source>
</evidence>
<keyword evidence="14" id="KW-0472">Membrane</keyword>
<name>A0A6P4JFS4_DROKI</name>
<dbReference type="GO" id="GO:0005789">
    <property type="term" value="C:endoplasmic reticulum membrane"/>
    <property type="evidence" value="ECO:0007669"/>
    <property type="project" value="UniProtKB-SubCell"/>
</dbReference>
<dbReference type="SUPFAM" id="SSF53448">
    <property type="entry name" value="Nucleotide-diphospho-sugar transferases"/>
    <property type="match status" value="1"/>
</dbReference>
<dbReference type="EC" id="2.4.1.223" evidence="19"/>
<comment type="subcellular location">
    <subcellularLocation>
        <location evidence="3">Endoplasmic reticulum membrane</location>
        <topology evidence="3">Single-pass type II membrane protein</topology>
    </subcellularLocation>
    <subcellularLocation>
        <location evidence="2">Golgi apparatus</location>
    </subcellularLocation>
</comment>
<proteinExistence type="inferred from homology"/>
<keyword evidence="10" id="KW-0256">Endoplasmic reticulum</keyword>
<dbReference type="FunFam" id="3.90.550.10:FF:000033">
    <property type="entry name" value="Exostosin-like glycosyltransferase 3"/>
    <property type="match status" value="1"/>
</dbReference>
<evidence type="ECO:0000256" key="12">
    <source>
        <dbReference type="ARBA" id="ARBA00022989"/>
    </source>
</evidence>
<evidence type="ECO:0000256" key="19">
    <source>
        <dbReference type="ARBA" id="ARBA00066812"/>
    </source>
</evidence>
<evidence type="ECO:0000313" key="23">
    <source>
        <dbReference type="Proteomes" id="UP001652661"/>
    </source>
</evidence>
<evidence type="ECO:0000256" key="18">
    <source>
        <dbReference type="ARBA" id="ARBA00050948"/>
    </source>
</evidence>
<evidence type="ECO:0000256" key="20">
    <source>
        <dbReference type="SAM" id="Coils"/>
    </source>
</evidence>
<evidence type="ECO:0000256" key="1">
    <source>
        <dbReference type="ARBA" id="ARBA00001936"/>
    </source>
</evidence>
<evidence type="ECO:0000313" key="24">
    <source>
        <dbReference type="RefSeq" id="XP_017033438.1"/>
    </source>
</evidence>
<feature type="coiled-coil region" evidence="20">
    <location>
        <begin position="119"/>
        <end position="174"/>
    </location>
</feature>
<sequence length="973" mass="111018">MSPAYDLGHSAEASYHPLETKEACPPPSHATAATAAPQRHAMGLRTSWSRMCRRYKLPTLLLMLLLLVSCMAYRILSSEQDAPPKDIHRSSPLLDAYEDFSAMRAGDLKMRIEEMVRIKSTVSVELRELESRRQKLQSDISQYNQKIEELKQELLREQTELERLKISVEQAQVAQREAVQRNTPDLALPRSLLPNSLPRKMNPITAGMAASCEMHNCFNHSRCSLTSGFPVYLYDPDEHSVQRHGYDIDGFLKTTLKQTLGYNAHIVKDPKQACIYLVLVGEALLEQDLLRNNRYAAQEAEHQQPSTPSHANDCPVDMEKLYKLPYWGGDGRNHVLLNLARRDLTSHRTNPLYKQNTMRALVVQSAFEREQFRPGYDLIVPPILGPPGGDVWQECAGMVPARRKYLLTFQGELRPKLSSLLPLDAFILEHLADMAKGATQDQFVLQFQCVPATEQQEGDSLPDWTLCGSDSSRRQLLKDSTFTLILPPMNGRVSSTLMLARIYEALRSGAVPVILGADELRLPYAETLDWRRSALLLPKARITELHFLLRAVQDADLLLLRRQGRLVWERYLSSVQATVDTVIASLRDRLGIPPRPVPPIIAQSVFNSTFIPLKSDPPVGLDTEPEESLGPIEPPYPSPSFRRNYTILRMQAKEAWNDWLDPFYLYPQLPFDPALPSEAKFLGSHTGFRPIGKGLGGAGKEFGEALGGNYPREQFTIVMLTYEREQVLMDSLGRLYGLPYLHKVVVVWNSPKPPLDELRWPDIGVPVAVLRAPRNSLNNRFLPFDVIETEAVLSVDDDAHLRHDEILFGFRVWREHRDRVVGFPGRYHAWDLGNPNGQWHYNSNYSCELSMVLTGAAFVHKYYLYLYTYHLPQAIRDKVDEYMNCEDIAMNFLVSHITRKPPVKVTSRWTFRCPGCPVSLSEDDTHFQERHKCINFFSRVFGYTPLLNTQFRADSILFKTRIPHDKQKCFKYI</sequence>
<evidence type="ECO:0000256" key="8">
    <source>
        <dbReference type="ARBA" id="ARBA00022692"/>
    </source>
</evidence>
<evidence type="ECO:0000259" key="21">
    <source>
        <dbReference type="Pfam" id="PF03016"/>
    </source>
</evidence>
<reference evidence="23" key="1">
    <citation type="submission" date="2025-05" db="UniProtKB">
        <authorList>
            <consortium name="RefSeq"/>
        </authorList>
    </citation>
    <scope>NUCLEOTIDE SEQUENCE [LARGE SCALE GENOMIC DNA]</scope>
    <source>
        <strain evidence="23">14028-0561.14</strain>
    </source>
</reference>
<comment type="cofactor">
    <cofactor evidence="1">
        <name>Mn(2+)</name>
        <dbReference type="ChEBI" id="CHEBI:29035"/>
    </cofactor>
</comment>
<evidence type="ECO:0000256" key="6">
    <source>
        <dbReference type="ARBA" id="ARBA00022676"/>
    </source>
</evidence>
<evidence type="ECO:0000256" key="15">
    <source>
        <dbReference type="ARBA" id="ARBA00023157"/>
    </source>
</evidence>
<dbReference type="InterPro" id="IPR015338">
    <property type="entry name" value="GT64_dom"/>
</dbReference>
<keyword evidence="13" id="KW-0333">Golgi apparatus</keyword>
<evidence type="ECO:0000256" key="2">
    <source>
        <dbReference type="ARBA" id="ARBA00004555"/>
    </source>
</evidence>
<dbReference type="AlphaFoldDB" id="A0A6P4JFS4"/>
<dbReference type="GO" id="GO:0046872">
    <property type="term" value="F:metal ion binding"/>
    <property type="evidence" value="ECO:0007669"/>
    <property type="project" value="UniProtKB-KW"/>
</dbReference>
<keyword evidence="9" id="KW-0479">Metal-binding</keyword>
<evidence type="ECO:0000256" key="14">
    <source>
        <dbReference type="ARBA" id="ARBA00023136"/>
    </source>
</evidence>
<keyword evidence="15" id="KW-1015">Disulfide bond</keyword>
<keyword evidence="8" id="KW-0812">Transmembrane</keyword>
<comment type="pathway">
    <text evidence="4">Glycan metabolism; heparan sulfate biosynthesis.</text>
</comment>
<evidence type="ECO:0000256" key="13">
    <source>
        <dbReference type="ARBA" id="ARBA00023034"/>
    </source>
</evidence>
<keyword evidence="6" id="KW-0328">Glycosyltransferase</keyword>
<keyword evidence="7" id="KW-0808">Transferase</keyword>
<dbReference type="OrthoDB" id="5954868at2759"/>
<dbReference type="Pfam" id="PF09258">
    <property type="entry name" value="Glyco_transf_64"/>
    <property type="match status" value="1"/>
</dbReference>
<evidence type="ECO:0000256" key="4">
    <source>
        <dbReference type="ARBA" id="ARBA00005093"/>
    </source>
</evidence>
<dbReference type="GO" id="GO:0005794">
    <property type="term" value="C:Golgi apparatus"/>
    <property type="evidence" value="ECO:0007669"/>
    <property type="project" value="UniProtKB-SubCell"/>
</dbReference>
<dbReference type="InterPro" id="IPR040911">
    <property type="entry name" value="Exostosin_GT47"/>
</dbReference>
<feature type="domain" description="Glycosyl transferase 64" evidence="22">
    <location>
        <begin position="715"/>
        <end position="958"/>
    </location>
</feature>
<keyword evidence="11" id="KW-0735">Signal-anchor</keyword>
<keyword evidence="17" id="KW-0464">Manganese</keyword>
<accession>A0A6P4JFS4</accession>
<evidence type="ECO:0000259" key="22">
    <source>
        <dbReference type="Pfam" id="PF09258"/>
    </source>
</evidence>
<dbReference type="Proteomes" id="UP001652661">
    <property type="component" value="Chromosome 2R"/>
</dbReference>
<evidence type="ECO:0000256" key="10">
    <source>
        <dbReference type="ARBA" id="ARBA00022824"/>
    </source>
</evidence>
<gene>
    <name evidence="24" type="primary">botv</name>
</gene>
<evidence type="ECO:0000256" key="16">
    <source>
        <dbReference type="ARBA" id="ARBA00023180"/>
    </source>
</evidence>
<dbReference type="PANTHER" id="PTHR48261">
    <property type="entry name" value="ACETYLGLUCOSAMINYLTRANSFERASE"/>
    <property type="match status" value="1"/>
</dbReference>
<protein>
    <recommendedName>
        <fullName evidence="19">glucuronosyl-galactosyl-proteoglycan 4-alpha-N-acetylglucosaminyltransferase</fullName>
        <ecNumber evidence="19">2.4.1.223</ecNumber>
    </recommendedName>
</protein>
<dbReference type="PANTHER" id="PTHR48261:SF4">
    <property type="entry name" value="EXOSTOSIN LIKE GLYCOSYLTRANSFERASE 3"/>
    <property type="match status" value="1"/>
</dbReference>
<reference evidence="24" key="2">
    <citation type="submission" date="2025-08" db="UniProtKB">
        <authorList>
            <consortium name="RefSeq"/>
        </authorList>
    </citation>
    <scope>IDENTIFICATION</scope>
    <source>
        <strain evidence="24">14028-0561.14</strain>
        <tissue evidence="24">Whole fly</tissue>
    </source>
</reference>
<evidence type="ECO:0000256" key="11">
    <source>
        <dbReference type="ARBA" id="ARBA00022968"/>
    </source>
</evidence>
<comment type="similarity">
    <text evidence="5">Belongs to the glycosyltransferase 47 family.</text>
</comment>
<keyword evidence="12" id="KW-1133">Transmembrane helix</keyword>
<dbReference type="GO" id="GO:0015012">
    <property type="term" value="P:heparan sulfate proteoglycan biosynthetic process"/>
    <property type="evidence" value="ECO:0007669"/>
    <property type="project" value="UniProtKB-ARBA"/>
</dbReference>
<evidence type="ECO:0000256" key="3">
    <source>
        <dbReference type="ARBA" id="ARBA00004648"/>
    </source>
</evidence>
<dbReference type="Gene3D" id="3.90.550.10">
    <property type="entry name" value="Spore Coat Polysaccharide Biosynthesis Protein SpsA, Chain A"/>
    <property type="match status" value="1"/>
</dbReference>
<keyword evidence="23" id="KW-1185">Reference proteome</keyword>
<dbReference type="GO" id="GO:0001888">
    <property type="term" value="F:glucuronyl-galactosyl-proteoglycan 4-alpha-N-acetylglucosaminyltransferase activity"/>
    <property type="evidence" value="ECO:0007669"/>
    <property type="project" value="UniProtKB-EC"/>
</dbReference>
<evidence type="ECO:0000256" key="9">
    <source>
        <dbReference type="ARBA" id="ARBA00022723"/>
    </source>
</evidence>
<dbReference type="InterPro" id="IPR029044">
    <property type="entry name" value="Nucleotide-diphossugar_trans"/>
</dbReference>
<keyword evidence="20" id="KW-0175">Coiled coil</keyword>
<organism evidence="23 24">
    <name type="scientific">Drosophila kikkawai</name>
    <name type="common">Fruit fly</name>
    <dbReference type="NCBI Taxonomy" id="30033"/>
    <lineage>
        <taxon>Eukaryota</taxon>
        <taxon>Metazoa</taxon>
        <taxon>Ecdysozoa</taxon>
        <taxon>Arthropoda</taxon>
        <taxon>Hexapoda</taxon>
        <taxon>Insecta</taxon>
        <taxon>Pterygota</taxon>
        <taxon>Neoptera</taxon>
        <taxon>Endopterygota</taxon>
        <taxon>Diptera</taxon>
        <taxon>Brachycera</taxon>
        <taxon>Muscomorpha</taxon>
        <taxon>Ephydroidea</taxon>
        <taxon>Drosophilidae</taxon>
        <taxon>Drosophila</taxon>
        <taxon>Sophophora</taxon>
    </lineage>
</organism>
<evidence type="ECO:0000256" key="7">
    <source>
        <dbReference type="ARBA" id="ARBA00022679"/>
    </source>
</evidence>
<dbReference type="InterPro" id="IPR004263">
    <property type="entry name" value="Exostosin"/>
</dbReference>
<dbReference type="OMA" id="KFMGSHT"/>
<comment type="catalytic activity">
    <reaction evidence="18">
        <text>3-O-(beta-D-GlcA-(1-&gt;3)-beta-D-Gal-(1-&gt;3)-beta-D-Gal-(1-&gt;4)-beta-D-Xyl)-L-seryl-[protein] + UDP-N-acetyl-alpha-D-glucosamine = 3-O-(alpha-D-GlcNAc-(1-&gt;4)-beta-D-GlcA-(1-&gt;3)-beta-D-Gal-(1-&gt;3)-beta-D-Gal-(1-&gt;4)-beta-D-Xyl)-L-seryl-[protein] + UDP + H(+)</text>
        <dbReference type="Rhea" id="RHEA:16221"/>
        <dbReference type="Rhea" id="RHEA-COMP:12573"/>
        <dbReference type="Rhea" id="RHEA-COMP:12574"/>
        <dbReference type="ChEBI" id="CHEBI:15378"/>
        <dbReference type="ChEBI" id="CHEBI:57705"/>
        <dbReference type="ChEBI" id="CHEBI:58223"/>
        <dbReference type="ChEBI" id="CHEBI:132093"/>
        <dbReference type="ChEBI" id="CHEBI:132104"/>
        <dbReference type="EC" id="2.4.1.223"/>
    </reaction>
</comment>
<dbReference type="Pfam" id="PF03016">
    <property type="entry name" value="Exostosin_GT47"/>
    <property type="match status" value="1"/>
</dbReference>
<feature type="domain" description="Exostosin GT47" evidence="21">
    <location>
        <begin position="227"/>
        <end position="551"/>
    </location>
</feature>